<dbReference type="OrthoDB" id="7491335at2"/>
<protein>
    <recommendedName>
        <fullName evidence="6">Integral membrane bound transporter domain-containing protein</fullName>
    </recommendedName>
</protein>
<feature type="transmembrane region" description="Helical" evidence="5">
    <location>
        <begin position="176"/>
        <end position="195"/>
    </location>
</feature>
<dbReference type="Proteomes" id="UP000002417">
    <property type="component" value="Chromosome"/>
</dbReference>
<evidence type="ECO:0000256" key="3">
    <source>
        <dbReference type="ARBA" id="ARBA00022989"/>
    </source>
</evidence>
<dbReference type="AlphaFoldDB" id="A7IMB2"/>
<evidence type="ECO:0000256" key="5">
    <source>
        <dbReference type="SAM" id="Phobius"/>
    </source>
</evidence>
<evidence type="ECO:0000256" key="4">
    <source>
        <dbReference type="ARBA" id="ARBA00023136"/>
    </source>
</evidence>
<accession>A7IMB2</accession>
<keyword evidence="8" id="KW-1185">Reference proteome</keyword>
<dbReference type="KEGG" id="xau:Xaut_3931"/>
<evidence type="ECO:0000313" key="8">
    <source>
        <dbReference type="Proteomes" id="UP000002417"/>
    </source>
</evidence>
<feature type="transmembrane region" description="Helical" evidence="5">
    <location>
        <begin position="480"/>
        <end position="500"/>
    </location>
</feature>
<feature type="transmembrane region" description="Helical" evidence="5">
    <location>
        <begin position="151"/>
        <end position="170"/>
    </location>
</feature>
<proteinExistence type="predicted"/>
<keyword evidence="4 5" id="KW-0472">Membrane</keyword>
<feature type="domain" description="Integral membrane bound transporter" evidence="6">
    <location>
        <begin position="404"/>
        <end position="524"/>
    </location>
</feature>
<feature type="transmembrane region" description="Helical" evidence="5">
    <location>
        <begin position="126"/>
        <end position="144"/>
    </location>
</feature>
<evidence type="ECO:0000259" key="6">
    <source>
        <dbReference type="Pfam" id="PF13515"/>
    </source>
</evidence>
<keyword evidence="2 5" id="KW-0812">Transmembrane</keyword>
<comment type="subcellular location">
    <subcellularLocation>
        <location evidence="1">Membrane</location>
        <topology evidence="1">Multi-pass membrane protein</topology>
    </subcellularLocation>
</comment>
<dbReference type="HOGENOM" id="CLU_013315_2_0_5"/>
<evidence type="ECO:0000313" key="7">
    <source>
        <dbReference type="EMBL" id="ABS69155.1"/>
    </source>
</evidence>
<dbReference type="STRING" id="78245.Xaut_3931"/>
<name>A7IMB2_XANP2</name>
<feature type="transmembrane region" description="Helical" evidence="5">
    <location>
        <begin position="441"/>
        <end position="460"/>
    </location>
</feature>
<feature type="transmembrane region" description="Helical" evidence="5">
    <location>
        <begin position="393"/>
        <end position="410"/>
    </location>
</feature>
<feature type="transmembrane region" description="Helical" evidence="5">
    <location>
        <begin position="101"/>
        <end position="120"/>
    </location>
</feature>
<dbReference type="EMBL" id="CP000781">
    <property type="protein sequence ID" value="ABS69155.1"/>
    <property type="molecule type" value="Genomic_DNA"/>
</dbReference>
<keyword evidence="3 5" id="KW-1133">Transmembrane helix</keyword>
<dbReference type="eggNOG" id="COG1289">
    <property type="taxonomic scope" value="Bacteria"/>
</dbReference>
<dbReference type="InterPro" id="IPR049453">
    <property type="entry name" value="Memb_transporter_dom"/>
</dbReference>
<organism evidence="7 8">
    <name type="scientific">Xanthobacter autotrophicus (strain ATCC BAA-1158 / Py2)</name>
    <dbReference type="NCBI Taxonomy" id="78245"/>
    <lineage>
        <taxon>Bacteria</taxon>
        <taxon>Pseudomonadati</taxon>
        <taxon>Pseudomonadota</taxon>
        <taxon>Alphaproteobacteria</taxon>
        <taxon>Hyphomicrobiales</taxon>
        <taxon>Xanthobacteraceae</taxon>
        <taxon>Xanthobacter</taxon>
    </lineage>
</organism>
<reference evidence="7 8" key="1">
    <citation type="submission" date="2007-07" db="EMBL/GenBank/DDBJ databases">
        <title>Complete sequence of chromosome of Xanthobacter autotrophicus Py2.</title>
        <authorList>
            <consortium name="US DOE Joint Genome Institute"/>
            <person name="Copeland A."/>
            <person name="Lucas S."/>
            <person name="Lapidus A."/>
            <person name="Barry K."/>
            <person name="Glavina del Rio T."/>
            <person name="Hammon N."/>
            <person name="Israni S."/>
            <person name="Dalin E."/>
            <person name="Tice H."/>
            <person name="Pitluck S."/>
            <person name="Sims D."/>
            <person name="Brettin T."/>
            <person name="Bruce D."/>
            <person name="Detter J.C."/>
            <person name="Han C."/>
            <person name="Tapia R."/>
            <person name="Brainard J."/>
            <person name="Schmutz J."/>
            <person name="Larimer F."/>
            <person name="Land M."/>
            <person name="Hauser L."/>
            <person name="Kyrpides N."/>
            <person name="Kim E."/>
            <person name="Ensigns S.A."/>
            <person name="Richardson P."/>
        </authorList>
    </citation>
    <scope>NUCLEOTIDE SEQUENCE [LARGE SCALE GENOMIC DNA]</scope>
    <source>
        <strain evidence="8">ATCC BAA-1158 / Py2</strain>
    </source>
</reference>
<dbReference type="GO" id="GO:0016020">
    <property type="term" value="C:membrane"/>
    <property type="evidence" value="ECO:0007669"/>
    <property type="project" value="UniProtKB-SubCell"/>
</dbReference>
<gene>
    <name evidence="7" type="ordered locus">Xaut_3931</name>
</gene>
<sequence>MTGKIGDGVGADVAGRDVDAVPAPPGWVATLRRAARWMELRSFGLTPEHFTFAEGLRAALAVAVPLALVLASGRYQYGWAIFGAYWSCLCDTPGPHRLRRALLALFVILGTPVAFLGSWLASFGTVAALVAAPLIVVLSALLPVRLAHAGLLSALVGGVGVVAVGFPHPAAQAGELALSFMAGSCWAYLLVNVLWRVDAWRPARQMSVAVFTRLGDMLADMVATGDGPHRDGAWHPAHSEHRRAVRFALERLRALIARYEREPEADLRPFLLLQEAAEQLFSAAIALEHDFILREGPARERMAAADAMLEAVLACRATVAEGPRGGDILARQMDALGQLRATLPEGLAAGCLLATQQAAGLVAAAQTGAAVASLLPPVVGDGRIRWQDALKQGVRQAAAVVVVLYVAIVFQFGYPYWATMAVVMVMQGAARVAWTRGLERIFGSLLGGLAALCLLLVSDAPPTLAGVAVLLAGVSIALRSVNYAVFVVFLTMLFIIVTELVQPGAGIGSARILDNTVGSLTAVLAVLLLWPDFGPPVTRLIADGLNTNRAYIDAVRAGRDEGTIAAARRAAGLSSIAAEVALHALGGLLRRWQRLSHEDAAALRELRMLAGEAAAAWHRRLAAGDRQDA</sequence>
<dbReference type="Pfam" id="PF13515">
    <property type="entry name" value="FUSC_2"/>
    <property type="match status" value="1"/>
</dbReference>
<evidence type="ECO:0000256" key="1">
    <source>
        <dbReference type="ARBA" id="ARBA00004141"/>
    </source>
</evidence>
<evidence type="ECO:0000256" key="2">
    <source>
        <dbReference type="ARBA" id="ARBA00022692"/>
    </source>
</evidence>